<reference evidence="1 2" key="1">
    <citation type="submission" date="2016-09" db="EMBL/GenBank/DDBJ databases">
        <authorList>
            <person name="Capua I."/>
            <person name="De Benedictis P."/>
            <person name="Joannis T."/>
            <person name="Lombin L.H."/>
            <person name="Cattoli G."/>
        </authorList>
    </citation>
    <scope>NUCLEOTIDE SEQUENCE [LARGE SCALE GENOMIC DNA]</scope>
    <source>
        <strain evidence="1 2">IMI 309357</strain>
    </source>
</reference>
<name>A0A1G4AZJ0_9PEZI</name>
<organism evidence="1 2">
    <name type="scientific">Colletotrichum orchidophilum</name>
    <dbReference type="NCBI Taxonomy" id="1209926"/>
    <lineage>
        <taxon>Eukaryota</taxon>
        <taxon>Fungi</taxon>
        <taxon>Dikarya</taxon>
        <taxon>Ascomycota</taxon>
        <taxon>Pezizomycotina</taxon>
        <taxon>Sordariomycetes</taxon>
        <taxon>Hypocreomycetidae</taxon>
        <taxon>Glomerellales</taxon>
        <taxon>Glomerellaceae</taxon>
        <taxon>Colletotrichum</taxon>
    </lineage>
</organism>
<accession>A0A1G4AZJ0</accession>
<dbReference type="EMBL" id="MJBS01000099">
    <property type="protein sequence ID" value="OHE94493.1"/>
    <property type="molecule type" value="Genomic_DNA"/>
</dbReference>
<dbReference type="AlphaFoldDB" id="A0A1G4AZJ0"/>
<comment type="caution">
    <text evidence="1">The sequence shown here is derived from an EMBL/GenBank/DDBJ whole genome shotgun (WGS) entry which is preliminary data.</text>
</comment>
<dbReference type="Proteomes" id="UP000176998">
    <property type="component" value="Unassembled WGS sequence"/>
</dbReference>
<dbReference type="RefSeq" id="XP_022471656.1">
    <property type="nucleotide sequence ID" value="XM_022621842.1"/>
</dbReference>
<gene>
    <name evidence="1" type="ORF">CORC01_10213</name>
</gene>
<dbReference type="GeneID" id="34563352"/>
<keyword evidence="2" id="KW-1185">Reference proteome</keyword>
<proteinExistence type="predicted"/>
<protein>
    <submittedName>
        <fullName evidence="1">Uncharacterized protein</fullName>
    </submittedName>
</protein>
<evidence type="ECO:0000313" key="2">
    <source>
        <dbReference type="Proteomes" id="UP000176998"/>
    </source>
</evidence>
<evidence type="ECO:0000313" key="1">
    <source>
        <dbReference type="EMBL" id="OHE94493.1"/>
    </source>
</evidence>
<feature type="non-terminal residue" evidence="1">
    <location>
        <position position="1"/>
    </location>
</feature>
<sequence length="79" mass="8612">EATCSRICLLILLSDKFGGLRIPAKLFPTLYCIKDGITRIGCGLECLHCLCDTGRREAMALGVASYLFIACTPAIFRTL</sequence>